<dbReference type="SUPFAM" id="SSF55729">
    <property type="entry name" value="Acyl-CoA N-acyltransferases (Nat)"/>
    <property type="match status" value="1"/>
</dbReference>
<dbReference type="PANTHER" id="PTHR43328:SF1">
    <property type="entry name" value="N-ACETYLTRANSFERASE DOMAIN-CONTAINING PROTEIN"/>
    <property type="match status" value="1"/>
</dbReference>
<dbReference type="RefSeq" id="WP_351077096.1">
    <property type="nucleotide sequence ID" value="NZ_JBEOZG010000002.1"/>
</dbReference>
<dbReference type="Proteomes" id="UP001602058">
    <property type="component" value="Unassembled WGS sequence"/>
</dbReference>
<organism evidence="2 3">
    <name type="scientific">Streptomyces bluensis</name>
    <dbReference type="NCBI Taxonomy" id="33897"/>
    <lineage>
        <taxon>Bacteria</taxon>
        <taxon>Bacillati</taxon>
        <taxon>Actinomycetota</taxon>
        <taxon>Actinomycetes</taxon>
        <taxon>Kitasatosporales</taxon>
        <taxon>Streptomycetaceae</taxon>
        <taxon>Streptomyces</taxon>
    </lineage>
</organism>
<dbReference type="PROSITE" id="PS51186">
    <property type="entry name" value="GNAT"/>
    <property type="match status" value="1"/>
</dbReference>
<accession>A0ABW6ULZ9</accession>
<keyword evidence="2" id="KW-0808">Transferase</keyword>
<evidence type="ECO:0000259" key="1">
    <source>
        <dbReference type="PROSITE" id="PS51186"/>
    </source>
</evidence>
<dbReference type="PANTHER" id="PTHR43328">
    <property type="entry name" value="ACETYLTRANSFERASE-RELATED"/>
    <property type="match status" value="1"/>
</dbReference>
<dbReference type="GO" id="GO:0016746">
    <property type="term" value="F:acyltransferase activity"/>
    <property type="evidence" value="ECO:0007669"/>
    <property type="project" value="UniProtKB-KW"/>
</dbReference>
<dbReference type="EMBL" id="JBIAWJ010000013">
    <property type="protein sequence ID" value="MFF4524470.1"/>
    <property type="molecule type" value="Genomic_DNA"/>
</dbReference>
<gene>
    <name evidence="2" type="ORF">ACFY1D_24060</name>
</gene>
<dbReference type="Pfam" id="PF13302">
    <property type="entry name" value="Acetyltransf_3"/>
    <property type="match status" value="1"/>
</dbReference>
<keyword evidence="2" id="KW-0012">Acyltransferase</keyword>
<dbReference type="EC" id="2.3.-.-" evidence="2"/>
<proteinExistence type="predicted"/>
<dbReference type="Gene3D" id="3.40.630.30">
    <property type="match status" value="1"/>
</dbReference>
<protein>
    <submittedName>
        <fullName evidence="2">GNAT family N-acetyltransferase</fullName>
        <ecNumber evidence="2">2.3.-.-</ecNumber>
    </submittedName>
</protein>
<reference evidence="2 3" key="1">
    <citation type="submission" date="2024-10" db="EMBL/GenBank/DDBJ databases">
        <title>The Natural Products Discovery Center: Release of the First 8490 Sequenced Strains for Exploring Actinobacteria Biosynthetic Diversity.</title>
        <authorList>
            <person name="Kalkreuter E."/>
            <person name="Kautsar S.A."/>
            <person name="Yang D."/>
            <person name="Bader C.D."/>
            <person name="Teijaro C.N."/>
            <person name="Fluegel L."/>
            <person name="Davis C.M."/>
            <person name="Simpson J.R."/>
            <person name="Lauterbach L."/>
            <person name="Steele A.D."/>
            <person name="Gui C."/>
            <person name="Meng S."/>
            <person name="Li G."/>
            <person name="Viehrig K."/>
            <person name="Ye F."/>
            <person name="Su P."/>
            <person name="Kiefer A.F."/>
            <person name="Nichols A."/>
            <person name="Cepeda A.J."/>
            <person name="Yan W."/>
            <person name="Fan B."/>
            <person name="Jiang Y."/>
            <person name="Adhikari A."/>
            <person name="Zheng C.-J."/>
            <person name="Schuster L."/>
            <person name="Cowan T.M."/>
            <person name="Smanski M.J."/>
            <person name="Chevrette M.G."/>
            <person name="De Carvalho L.P.S."/>
            <person name="Shen B."/>
        </authorList>
    </citation>
    <scope>NUCLEOTIDE SEQUENCE [LARGE SCALE GENOMIC DNA]</scope>
    <source>
        <strain evidence="2 3">NPDC001390</strain>
    </source>
</reference>
<feature type="domain" description="N-acetyltransferase" evidence="1">
    <location>
        <begin position="17"/>
        <end position="164"/>
    </location>
</feature>
<comment type="caution">
    <text evidence="2">The sequence shown here is derived from an EMBL/GenBank/DDBJ whole genome shotgun (WGS) entry which is preliminary data.</text>
</comment>
<name>A0ABW6ULZ9_9ACTN</name>
<keyword evidence="3" id="KW-1185">Reference proteome</keyword>
<dbReference type="InterPro" id="IPR000182">
    <property type="entry name" value="GNAT_dom"/>
</dbReference>
<evidence type="ECO:0000313" key="3">
    <source>
        <dbReference type="Proteomes" id="UP001602058"/>
    </source>
</evidence>
<sequence>MSDNGEISEISESSEIVRLRGVQGSDLELFHAYEQDAEAVRRSRFPAREREAFMDHWEKRVIGNPTGLVRTVTVDGATAGNVVAWWAEDGRRFVGYWLGRRYWGRGIGTRALTLFLQEEQNRPLYADPFHGNTASVRLLEHHGFRRTTTVRYGEDDHILLVLEE</sequence>
<evidence type="ECO:0000313" key="2">
    <source>
        <dbReference type="EMBL" id="MFF4524470.1"/>
    </source>
</evidence>
<dbReference type="InterPro" id="IPR016181">
    <property type="entry name" value="Acyl_CoA_acyltransferase"/>
</dbReference>